<protein>
    <recommendedName>
        <fullName evidence="7 21">Folylpolyglutamate synthase</fullName>
        <ecNumber evidence="6 21">6.3.2.17</ecNumber>
    </recommendedName>
    <alternativeName>
        <fullName evidence="19 21">Folylpoly-gamma-glutamate synthetase</fullName>
    </alternativeName>
    <alternativeName>
        <fullName evidence="18 21">Tetrahydrofolylpolyglutamate synthase</fullName>
    </alternativeName>
</protein>
<dbReference type="FunFam" id="3.40.1190.10:FF:000009">
    <property type="entry name" value="Folylpolyglutamate synthase"/>
    <property type="match status" value="1"/>
</dbReference>
<evidence type="ECO:0000256" key="15">
    <source>
        <dbReference type="ARBA" id="ARBA00022842"/>
    </source>
</evidence>
<keyword evidence="15 23" id="KW-0460">Magnesium</keyword>
<dbReference type="Gene3D" id="3.90.190.20">
    <property type="entry name" value="Mur ligase, C-terminal domain"/>
    <property type="match status" value="1"/>
</dbReference>
<feature type="binding site" evidence="22">
    <location>
        <position position="327"/>
    </location>
    <ligand>
        <name>ATP</name>
        <dbReference type="ChEBI" id="CHEBI:30616"/>
    </ligand>
</feature>
<evidence type="ECO:0000256" key="4">
    <source>
        <dbReference type="ARBA" id="ARBA00005150"/>
    </source>
</evidence>
<evidence type="ECO:0000256" key="6">
    <source>
        <dbReference type="ARBA" id="ARBA00013025"/>
    </source>
</evidence>
<dbReference type="EC" id="6.3.2.17" evidence="6 21"/>
<dbReference type="PIRSF" id="PIRSF038895">
    <property type="entry name" value="FPGS"/>
    <property type="match status" value="1"/>
</dbReference>
<evidence type="ECO:0000256" key="3">
    <source>
        <dbReference type="ARBA" id="ARBA00004496"/>
    </source>
</evidence>
<comment type="function">
    <text evidence="21">Catalyzes conversion of folates to polyglutamate derivatives allowing concentration of folate compounds in the cell and the intracellular retention of these cofactors, which are important substrates for most of the folate-dependent enzymes that are involved in one-carbon transfer reactions involved in purine, pyrimidine and amino acid synthesis.</text>
</comment>
<sequence>MEKRDYAAAVAALNTLQSNFSIVDAIRKSGMGMHKQAIPEMIEWCRKIGYEPSDFDRLKPIHIAGTKGKGSTSAFVSSILSQYLPSEPTPSSRPAKIGLYTSPHLRFVRERIQINNEPISEEKFAKYFFEIWDRLDAAAKAADTPTDAPTKPAYFRYLTLMALHAYLKEGVDTAIVECGIGGEYDSTNILTKPSVTAVSSLGIDHVAMLGSTLPEIAWHKAGIFKPGSIAFSAPQKEEAVKVLQERAAERDTTLHVIDTHPALANNEVKLGLAAAFQKINASVAIAVAAAHLRSLGHSSIPDPTTTPNIELPPKFVKGLEEVRLPGRCEVRREANVAWHIDGGHTLESIEVTGRWFAEQIASANAAPSSSQTPRILIFNQQTRDANALAKALYEALQTGITSGSTSPFTHVIFTTNQTFSEGYKPDLVSINTNQQDVDTLAVQRALALTWSEIDDTADVRVLKTIEEAIATSRKIASDWKQKAGADSEVMVLVTGSLHLVGGAIDVLETTTN</sequence>
<dbReference type="PANTHER" id="PTHR11136">
    <property type="entry name" value="FOLYLPOLYGLUTAMATE SYNTHASE-RELATED"/>
    <property type="match status" value="1"/>
</dbReference>
<evidence type="ECO:0000256" key="17">
    <source>
        <dbReference type="ARBA" id="ARBA00023136"/>
    </source>
</evidence>
<evidence type="ECO:0000256" key="5">
    <source>
        <dbReference type="ARBA" id="ARBA00008276"/>
    </source>
</evidence>
<comment type="pathway">
    <text evidence="4 21">Cofactor biosynthesis; tetrahydrofolylpolyglutamate biosynthesis.</text>
</comment>
<dbReference type="InterPro" id="IPR023600">
    <property type="entry name" value="Folylpolyglutamate_synth_euk"/>
</dbReference>
<dbReference type="GO" id="GO:0005829">
    <property type="term" value="C:cytosol"/>
    <property type="evidence" value="ECO:0007669"/>
    <property type="project" value="TreeGrafter"/>
</dbReference>
<evidence type="ECO:0000256" key="8">
    <source>
        <dbReference type="ARBA" id="ARBA00022490"/>
    </source>
</evidence>
<dbReference type="SUPFAM" id="SSF53623">
    <property type="entry name" value="MurD-like peptide ligases, catalytic domain"/>
    <property type="match status" value="1"/>
</dbReference>
<comment type="catalytic activity">
    <reaction evidence="20 21">
        <text>(6S)-5,6,7,8-tetrahydrofolyl-(gamma-L-Glu)(n) + L-glutamate + ATP = (6S)-5,6,7,8-tetrahydrofolyl-(gamma-L-Glu)(n+1) + ADP + phosphate + H(+)</text>
        <dbReference type="Rhea" id="RHEA:10580"/>
        <dbReference type="Rhea" id="RHEA-COMP:14738"/>
        <dbReference type="Rhea" id="RHEA-COMP:14740"/>
        <dbReference type="ChEBI" id="CHEBI:15378"/>
        <dbReference type="ChEBI" id="CHEBI:29985"/>
        <dbReference type="ChEBI" id="CHEBI:30616"/>
        <dbReference type="ChEBI" id="CHEBI:43474"/>
        <dbReference type="ChEBI" id="CHEBI:141005"/>
        <dbReference type="ChEBI" id="CHEBI:456216"/>
        <dbReference type="EC" id="6.3.2.17"/>
    </reaction>
</comment>
<feature type="binding site" evidence="22">
    <location>
        <position position="341"/>
    </location>
    <ligand>
        <name>ATP</name>
        <dbReference type="ChEBI" id="CHEBI:30616"/>
    </ligand>
</feature>
<keyword evidence="16" id="KW-0496">Mitochondrion</keyword>
<dbReference type="InterPro" id="IPR001645">
    <property type="entry name" value="Folylpolyglutamate_synth"/>
</dbReference>
<dbReference type="GO" id="GO:0046872">
    <property type="term" value="F:metal ion binding"/>
    <property type="evidence" value="ECO:0007669"/>
    <property type="project" value="UniProtKB-KW"/>
</dbReference>
<dbReference type="GO" id="GO:0005743">
    <property type="term" value="C:mitochondrial inner membrane"/>
    <property type="evidence" value="ECO:0007669"/>
    <property type="project" value="UniProtKB-SubCell"/>
</dbReference>
<evidence type="ECO:0000313" key="24">
    <source>
        <dbReference type="EMBL" id="KAF1949894.1"/>
    </source>
</evidence>
<dbReference type="InterPro" id="IPR036565">
    <property type="entry name" value="Mur-like_cat_sf"/>
</dbReference>
<dbReference type="UniPathway" id="UPA00850"/>
<keyword evidence="10 21" id="KW-0436">Ligase</keyword>
<dbReference type="EMBL" id="ML977030">
    <property type="protein sequence ID" value="KAF1949894.1"/>
    <property type="molecule type" value="Genomic_DNA"/>
</dbReference>
<evidence type="ECO:0000256" key="11">
    <source>
        <dbReference type="ARBA" id="ARBA00022723"/>
    </source>
</evidence>
<evidence type="ECO:0000256" key="18">
    <source>
        <dbReference type="ARBA" id="ARBA00030592"/>
    </source>
</evidence>
<feature type="binding site" evidence="23">
    <location>
        <position position="102"/>
    </location>
    <ligand>
        <name>Mg(2+)</name>
        <dbReference type="ChEBI" id="CHEBI:18420"/>
        <label>1</label>
    </ligand>
</feature>
<keyword evidence="11 23" id="KW-0479">Metal-binding</keyword>
<dbReference type="PROSITE" id="PS01012">
    <property type="entry name" value="FOLYLPOLYGLU_SYNT_2"/>
    <property type="match status" value="1"/>
</dbReference>
<feature type="binding site" evidence="23">
    <location>
        <position position="177"/>
    </location>
    <ligand>
        <name>Mg(2+)</name>
        <dbReference type="ChEBI" id="CHEBI:18420"/>
        <label>1</label>
    </ligand>
</feature>
<keyword evidence="9 21" id="KW-0554">One-carbon metabolism</keyword>
<dbReference type="Proteomes" id="UP000800035">
    <property type="component" value="Unassembled WGS sequence"/>
</dbReference>
<keyword evidence="17" id="KW-0472">Membrane</keyword>
<dbReference type="SUPFAM" id="SSF53244">
    <property type="entry name" value="MurD-like peptide ligases, peptide-binding domain"/>
    <property type="match status" value="1"/>
</dbReference>
<dbReference type="Gene3D" id="3.40.1190.10">
    <property type="entry name" value="Mur-like, catalytic domain"/>
    <property type="match status" value="1"/>
</dbReference>
<dbReference type="OrthoDB" id="5212574at2759"/>
<dbReference type="GO" id="GO:0006730">
    <property type="term" value="P:one-carbon metabolic process"/>
    <property type="evidence" value="ECO:0007669"/>
    <property type="project" value="UniProtKB-KW"/>
</dbReference>
<name>A0A6A5TCH2_9PLEO</name>
<evidence type="ECO:0000256" key="2">
    <source>
        <dbReference type="ARBA" id="ARBA00004305"/>
    </source>
</evidence>
<keyword evidence="14 22" id="KW-0067">ATP-binding</keyword>
<evidence type="ECO:0000256" key="20">
    <source>
        <dbReference type="ARBA" id="ARBA00047493"/>
    </source>
</evidence>
<evidence type="ECO:0000256" key="1">
    <source>
        <dbReference type="ARBA" id="ARBA00004273"/>
    </source>
</evidence>
<gene>
    <name evidence="24" type="ORF">CC80DRAFT_520240</name>
</gene>
<dbReference type="GO" id="GO:0005524">
    <property type="term" value="F:ATP binding"/>
    <property type="evidence" value="ECO:0007669"/>
    <property type="project" value="UniProtKB-KW"/>
</dbReference>
<evidence type="ECO:0000256" key="12">
    <source>
        <dbReference type="ARBA" id="ARBA00022741"/>
    </source>
</evidence>
<evidence type="ECO:0000256" key="23">
    <source>
        <dbReference type="PIRSR" id="PIRSR038895-2"/>
    </source>
</evidence>
<evidence type="ECO:0000256" key="16">
    <source>
        <dbReference type="ARBA" id="ARBA00023128"/>
    </source>
</evidence>
<comment type="cofactor">
    <cofactor evidence="21">
        <name>a monovalent cation</name>
        <dbReference type="ChEBI" id="CHEBI:60242"/>
    </cofactor>
    <text evidence="21">A monovalent cation.</text>
</comment>
<organism evidence="24 25">
    <name type="scientific">Byssothecium circinans</name>
    <dbReference type="NCBI Taxonomy" id="147558"/>
    <lineage>
        <taxon>Eukaryota</taxon>
        <taxon>Fungi</taxon>
        <taxon>Dikarya</taxon>
        <taxon>Ascomycota</taxon>
        <taxon>Pezizomycotina</taxon>
        <taxon>Dothideomycetes</taxon>
        <taxon>Pleosporomycetidae</taxon>
        <taxon>Pleosporales</taxon>
        <taxon>Massarineae</taxon>
        <taxon>Massarinaceae</taxon>
        <taxon>Byssothecium</taxon>
    </lineage>
</organism>
<dbReference type="PANTHER" id="PTHR11136:SF5">
    <property type="entry name" value="FOLYLPOLYGLUTAMATE SYNTHASE, MITOCHONDRIAL"/>
    <property type="match status" value="1"/>
</dbReference>
<evidence type="ECO:0000256" key="7">
    <source>
        <dbReference type="ARBA" id="ARBA00018660"/>
    </source>
</evidence>
<dbReference type="FunFam" id="3.90.190.20:FF:000009">
    <property type="entry name" value="Folylpolyglutamate synthase"/>
    <property type="match status" value="1"/>
</dbReference>
<evidence type="ECO:0000256" key="19">
    <source>
        <dbReference type="ARBA" id="ARBA00030876"/>
    </source>
</evidence>
<keyword evidence="13" id="KW-0999">Mitochondrion inner membrane</keyword>
<keyword evidence="8" id="KW-0963">Cytoplasm</keyword>
<evidence type="ECO:0000256" key="9">
    <source>
        <dbReference type="ARBA" id="ARBA00022563"/>
    </source>
</evidence>
<dbReference type="AlphaFoldDB" id="A0A6A5TCH2"/>
<keyword evidence="25" id="KW-1185">Reference proteome</keyword>
<comment type="similarity">
    <text evidence="5 21">Belongs to the folylpolyglutamate synthase family.</text>
</comment>
<dbReference type="InterPro" id="IPR018109">
    <property type="entry name" value="Folylpolyglutamate_synth_CS"/>
</dbReference>
<accession>A0A6A5TCH2</accession>
<evidence type="ECO:0000256" key="22">
    <source>
        <dbReference type="PIRSR" id="PIRSR038895-1"/>
    </source>
</evidence>
<evidence type="ECO:0000256" key="14">
    <source>
        <dbReference type="ARBA" id="ARBA00022840"/>
    </source>
</evidence>
<reference evidence="24" key="1">
    <citation type="journal article" date="2020" name="Stud. Mycol.">
        <title>101 Dothideomycetes genomes: a test case for predicting lifestyles and emergence of pathogens.</title>
        <authorList>
            <person name="Haridas S."/>
            <person name="Albert R."/>
            <person name="Binder M."/>
            <person name="Bloem J."/>
            <person name="Labutti K."/>
            <person name="Salamov A."/>
            <person name="Andreopoulos B."/>
            <person name="Baker S."/>
            <person name="Barry K."/>
            <person name="Bills G."/>
            <person name="Bluhm B."/>
            <person name="Cannon C."/>
            <person name="Castanera R."/>
            <person name="Culley D."/>
            <person name="Daum C."/>
            <person name="Ezra D."/>
            <person name="Gonzalez J."/>
            <person name="Henrissat B."/>
            <person name="Kuo A."/>
            <person name="Liang C."/>
            <person name="Lipzen A."/>
            <person name="Lutzoni F."/>
            <person name="Magnuson J."/>
            <person name="Mondo S."/>
            <person name="Nolan M."/>
            <person name="Ohm R."/>
            <person name="Pangilinan J."/>
            <person name="Park H.-J."/>
            <person name="Ramirez L."/>
            <person name="Alfaro M."/>
            <person name="Sun H."/>
            <person name="Tritt A."/>
            <person name="Yoshinaga Y."/>
            <person name="Zwiers L.-H."/>
            <person name="Turgeon B."/>
            <person name="Goodwin S."/>
            <person name="Spatafora J."/>
            <person name="Crous P."/>
            <person name="Grigoriev I."/>
        </authorList>
    </citation>
    <scope>NUCLEOTIDE SEQUENCE</scope>
    <source>
        <strain evidence="24">CBS 675.92</strain>
    </source>
</reference>
<evidence type="ECO:0000256" key="21">
    <source>
        <dbReference type="PIRNR" id="PIRNR038895"/>
    </source>
</evidence>
<dbReference type="InterPro" id="IPR036615">
    <property type="entry name" value="Mur_ligase_C_dom_sf"/>
</dbReference>
<comment type="subcellular location">
    <subcellularLocation>
        <location evidence="3">Cytoplasm</location>
    </subcellularLocation>
    <subcellularLocation>
        <location evidence="1">Mitochondrion inner membrane</location>
    </subcellularLocation>
    <subcellularLocation>
        <location evidence="2">Mitochondrion matrix</location>
    </subcellularLocation>
</comment>
<keyword evidence="12 22" id="KW-0547">Nucleotide-binding</keyword>
<feature type="binding site" evidence="23">
    <location>
        <position position="205"/>
    </location>
    <ligand>
        <name>Mg(2+)</name>
        <dbReference type="ChEBI" id="CHEBI:18420"/>
        <label>1</label>
    </ligand>
</feature>
<dbReference type="GO" id="GO:0005759">
    <property type="term" value="C:mitochondrial matrix"/>
    <property type="evidence" value="ECO:0007669"/>
    <property type="project" value="UniProtKB-SubCell"/>
</dbReference>
<evidence type="ECO:0000313" key="25">
    <source>
        <dbReference type="Proteomes" id="UP000800035"/>
    </source>
</evidence>
<evidence type="ECO:0000256" key="13">
    <source>
        <dbReference type="ARBA" id="ARBA00022792"/>
    </source>
</evidence>
<evidence type="ECO:0000256" key="10">
    <source>
        <dbReference type="ARBA" id="ARBA00022598"/>
    </source>
</evidence>
<proteinExistence type="inferred from homology"/>
<dbReference type="GO" id="GO:0004326">
    <property type="term" value="F:tetrahydrofolylpolyglutamate synthase activity"/>
    <property type="evidence" value="ECO:0007669"/>
    <property type="project" value="UniProtKB-EC"/>
</dbReference>
<dbReference type="NCBIfam" id="TIGR01499">
    <property type="entry name" value="folC"/>
    <property type="match status" value="1"/>
</dbReference>